<name>A0A842ISI4_9FLAO</name>
<dbReference type="PANTHER" id="PTHR36456">
    <property type="entry name" value="UPF0232 PROTEIN SCO3875"/>
    <property type="match status" value="1"/>
</dbReference>
<proteinExistence type="predicted"/>
<comment type="caution">
    <text evidence="1">The sequence shown here is derived from an EMBL/GenBank/DDBJ whole genome shotgun (WGS) entry which is preliminary data.</text>
</comment>
<dbReference type="Proteomes" id="UP000533900">
    <property type="component" value="Unassembled WGS sequence"/>
</dbReference>
<dbReference type="EMBL" id="JACLCP010000003">
    <property type="protein sequence ID" value="MBC2845735.1"/>
    <property type="molecule type" value="Genomic_DNA"/>
</dbReference>
<dbReference type="InterPro" id="IPR007922">
    <property type="entry name" value="DciA-like"/>
</dbReference>
<sequence length="98" mass="11206">MAKRNNDNRPIEEILKEFVKTNNLESGLDKVNVREAWANLMGNGVNNYTTAIELKHETLYVQLSSSVLREELSYGNEKIVKMLNESIGKDVVKKLVLR</sequence>
<dbReference type="RefSeq" id="WP_185789450.1">
    <property type="nucleotide sequence ID" value="NZ_CANMIT010000006.1"/>
</dbReference>
<evidence type="ECO:0000313" key="1">
    <source>
        <dbReference type="EMBL" id="MBC2845735.1"/>
    </source>
</evidence>
<protein>
    <submittedName>
        <fullName evidence="1">DUF721 domain-containing protein</fullName>
    </submittedName>
</protein>
<keyword evidence="2" id="KW-1185">Reference proteome</keyword>
<reference evidence="1" key="1">
    <citation type="submission" date="2020-08" db="EMBL/GenBank/DDBJ databases">
        <title>Winogradskyella ouciana sp. nov., isolated from the hadal seawater of the Mariana Trench.</title>
        <authorList>
            <person name="He X."/>
        </authorList>
    </citation>
    <scope>NUCLEOTIDE SEQUENCE [LARGE SCALE GENOMIC DNA]</scope>
    <source>
        <strain evidence="1">KCTC 52348</strain>
    </source>
</reference>
<evidence type="ECO:0000313" key="2">
    <source>
        <dbReference type="Proteomes" id="UP000533900"/>
    </source>
</evidence>
<organism evidence="1 2">
    <name type="scientific">Winogradskyella flava</name>
    <dbReference type="NCBI Taxonomy" id="1884876"/>
    <lineage>
        <taxon>Bacteria</taxon>
        <taxon>Pseudomonadati</taxon>
        <taxon>Bacteroidota</taxon>
        <taxon>Flavobacteriia</taxon>
        <taxon>Flavobacteriales</taxon>
        <taxon>Flavobacteriaceae</taxon>
        <taxon>Winogradskyella</taxon>
    </lineage>
</organism>
<dbReference type="Pfam" id="PF05258">
    <property type="entry name" value="DciA"/>
    <property type="match status" value="1"/>
</dbReference>
<dbReference type="PANTHER" id="PTHR36456:SF1">
    <property type="entry name" value="UPF0232 PROTEIN SCO3875"/>
    <property type="match status" value="1"/>
</dbReference>
<dbReference type="AlphaFoldDB" id="A0A842ISI4"/>
<gene>
    <name evidence="1" type="ORF">H7F21_11575</name>
</gene>
<accession>A0A842ISI4</accession>